<evidence type="ECO:0000256" key="1">
    <source>
        <dbReference type="ARBA" id="ARBA00023027"/>
    </source>
</evidence>
<protein>
    <submittedName>
        <fullName evidence="3">NAD-dependent epimerase/dehydratase family protein</fullName>
    </submittedName>
</protein>
<reference evidence="3 4" key="1">
    <citation type="submission" date="2023-06" db="EMBL/GenBank/DDBJ databases">
        <title>Draft genome sequence of Novosphingobium sp. strain IK01.</title>
        <authorList>
            <person name="Hatamoto M."/>
            <person name="Ikarashi T."/>
            <person name="Yamaguchi T."/>
        </authorList>
    </citation>
    <scope>NUCLEOTIDE SEQUENCE [LARGE SCALE GENOMIC DNA]</scope>
    <source>
        <strain evidence="3 4">IK01</strain>
    </source>
</reference>
<keyword evidence="4" id="KW-1185">Reference proteome</keyword>
<dbReference type="InterPro" id="IPR036291">
    <property type="entry name" value="NAD(P)-bd_dom_sf"/>
</dbReference>
<dbReference type="SUPFAM" id="SSF51735">
    <property type="entry name" value="NAD(P)-binding Rossmann-fold domains"/>
    <property type="match status" value="1"/>
</dbReference>
<dbReference type="Gene3D" id="3.40.50.720">
    <property type="entry name" value="NAD(P)-binding Rossmann-like Domain"/>
    <property type="match status" value="1"/>
</dbReference>
<sequence length="337" mass="38033">MRTALVTGCSGFIGYFVSKRLLSDGFRVIGLDAMTDYYDVALKQRRLGYLLQSEYFRMVQEYVEAPGALMELFETERPDVVIHLAAQAGVRYSIENPRAYLESNIVGTFELLESARAYPPQHMLLASTSSAFGANTEMPYRETDRADHQMSFYAATKKSTENIAHSYAHLFDLPITMFRFFTVYGPWGRPDMALFKFTKSILEGRPIDVYNYGDMRRDFTYIDDLVEAIRLLIDVPPERPTDAGLIPEGDSLSPVAPWRVVNIGNSDAVQLTDFIDAIEDATGRKAERSLMPMQAGDVPATWANAELLRTLTGYAPSTSVRAGVAEFVRWYREYHTS</sequence>
<dbReference type="Pfam" id="PF01370">
    <property type="entry name" value="Epimerase"/>
    <property type="match status" value="1"/>
</dbReference>
<organism evidence="3 4">
    <name type="scientific">Novosphingobium pituita</name>
    <dbReference type="NCBI Taxonomy" id="3056842"/>
    <lineage>
        <taxon>Bacteria</taxon>
        <taxon>Pseudomonadati</taxon>
        <taxon>Pseudomonadota</taxon>
        <taxon>Alphaproteobacteria</taxon>
        <taxon>Sphingomonadales</taxon>
        <taxon>Sphingomonadaceae</taxon>
        <taxon>Novosphingobium</taxon>
    </lineage>
</organism>
<proteinExistence type="predicted"/>
<evidence type="ECO:0000313" key="4">
    <source>
        <dbReference type="Proteomes" id="UP001187221"/>
    </source>
</evidence>
<dbReference type="PANTHER" id="PTHR43574">
    <property type="entry name" value="EPIMERASE-RELATED"/>
    <property type="match status" value="1"/>
</dbReference>
<dbReference type="PRINTS" id="PR01713">
    <property type="entry name" value="NUCEPIMERASE"/>
</dbReference>
<feature type="domain" description="NAD-dependent epimerase/dehydratase" evidence="2">
    <location>
        <begin position="4"/>
        <end position="235"/>
    </location>
</feature>
<name>A0ABQ6PAJ1_9SPHN</name>
<gene>
    <name evidence="3" type="ORF">NUTIK01_27040</name>
</gene>
<evidence type="ECO:0000313" key="3">
    <source>
        <dbReference type="EMBL" id="GMM61927.1"/>
    </source>
</evidence>
<accession>A0ABQ6PAJ1</accession>
<dbReference type="EMBL" id="BTFW01000001">
    <property type="protein sequence ID" value="GMM61927.1"/>
    <property type="molecule type" value="Genomic_DNA"/>
</dbReference>
<dbReference type="InterPro" id="IPR001509">
    <property type="entry name" value="Epimerase_deHydtase"/>
</dbReference>
<evidence type="ECO:0000259" key="2">
    <source>
        <dbReference type="Pfam" id="PF01370"/>
    </source>
</evidence>
<dbReference type="Proteomes" id="UP001187221">
    <property type="component" value="Unassembled WGS sequence"/>
</dbReference>
<comment type="caution">
    <text evidence="3">The sequence shown here is derived from an EMBL/GenBank/DDBJ whole genome shotgun (WGS) entry which is preliminary data.</text>
</comment>
<dbReference type="RefSeq" id="WP_317975568.1">
    <property type="nucleotide sequence ID" value="NZ_BTFW01000001.1"/>
</dbReference>
<keyword evidence="1" id="KW-0520">NAD</keyword>